<evidence type="ECO:0008006" key="3">
    <source>
        <dbReference type="Google" id="ProtNLM"/>
    </source>
</evidence>
<dbReference type="Proteomes" id="UP000182888">
    <property type="component" value="Unassembled WGS sequence"/>
</dbReference>
<proteinExistence type="predicted"/>
<evidence type="ECO:0000313" key="1">
    <source>
        <dbReference type="EMBL" id="CDX50702.1"/>
    </source>
</evidence>
<dbReference type="InterPro" id="IPR007711">
    <property type="entry name" value="HigB-1"/>
</dbReference>
<sequence>MRGNLEGFHSIRVNKQWRLVFRWDGDRGEASDIYLDDHSYR</sequence>
<name>A0A0K2VPU2_MESPL</name>
<accession>A0A0K2VPU2</accession>
<organism evidence="1 2">
    <name type="scientific">Mesorhizobium plurifarium</name>
    <dbReference type="NCBI Taxonomy" id="69974"/>
    <lineage>
        <taxon>Bacteria</taxon>
        <taxon>Pseudomonadati</taxon>
        <taxon>Pseudomonadota</taxon>
        <taxon>Alphaproteobacteria</taxon>
        <taxon>Hyphomicrobiales</taxon>
        <taxon>Phyllobacteriaceae</taxon>
        <taxon>Mesorhizobium</taxon>
    </lineage>
</organism>
<protein>
    <recommendedName>
        <fullName evidence="3">Plasmid maintenance system killer protein</fullName>
    </recommendedName>
</protein>
<dbReference type="EMBL" id="CCND01000004">
    <property type="protein sequence ID" value="CDX50702.1"/>
    <property type="molecule type" value="Genomic_DNA"/>
</dbReference>
<dbReference type="SUPFAM" id="SSF143011">
    <property type="entry name" value="RelE-like"/>
    <property type="match status" value="1"/>
</dbReference>
<gene>
    <name evidence="1" type="ORF">MPL1032_120005</name>
</gene>
<reference evidence="2" key="1">
    <citation type="submission" date="2014-08" db="EMBL/GenBank/DDBJ databases">
        <authorList>
            <person name="Edwards T."/>
        </authorList>
    </citation>
    <scope>NUCLEOTIDE SEQUENCE [LARGE SCALE GENOMIC DNA]</scope>
</reference>
<dbReference type="AlphaFoldDB" id="A0A0K2VPU2"/>
<evidence type="ECO:0000313" key="2">
    <source>
        <dbReference type="Proteomes" id="UP000182888"/>
    </source>
</evidence>
<dbReference type="InterPro" id="IPR035093">
    <property type="entry name" value="RelE/ParE_toxin_dom_sf"/>
</dbReference>
<dbReference type="Pfam" id="PF05015">
    <property type="entry name" value="HigB-like_toxin"/>
    <property type="match status" value="1"/>
</dbReference>
<dbReference type="Gene3D" id="3.30.2310.20">
    <property type="entry name" value="RelE-like"/>
    <property type="match status" value="1"/>
</dbReference>